<sequence>MAGQTALFAPAWRIAFPHNDIVRVPFTVLAQSFNGWEGSHSCRNKAYRHADYQIGDWAPSQRFYGMSQPTQDCLCHRGTHGGKLSLWFVLISGSYNKESKSRLVGKPSDRKLSSLVQRALVGLKILLLLNVTA</sequence>
<protein>
    <submittedName>
        <fullName evidence="1">Uncharacterized protein</fullName>
    </submittedName>
</protein>
<evidence type="ECO:0000313" key="2">
    <source>
        <dbReference type="Proteomes" id="UP001060085"/>
    </source>
</evidence>
<evidence type="ECO:0000313" key="1">
    <source>
        <dbReference type="EMBL" id="KAI5671643.1"/>
    </source>
</evidence>
<dbReference type="Proteomes" id="UP001060085">
    <property type="component" value="Linkage Group LG03"/>
</dbReference>
<reference evidence="2" key="1">
    <citation type="journal article" date="2023" name="Nat. Plants">
        <title>Single-cell RNA sequencing provides a high-resolution roadmap for understanding the multicellular compartmentation of specialized metabolism.</title>
        <authorList>
            <person name="Sun S."/>
            <person name="Shen X."/>
            <person name="Li Y."/>
            <person name="Li Y."/>
            <person name="Wang S."/>
            <person name="Li R."/>
            <person name="Zhang H."/>
            <person name="Shen G."/>
            <person name="Guo B."/>
            <person name="Wei J."/>
            <person name="Xu J."/>
            <person name="St-Pierre B."/>
            <person name="Chen S."/>
            <person name="Sun C."/>
        </authorList>
    </citation>
    <scope>NUCLEOTIDE SEQUENCE [LARGE SCALE GENOMIC DNA]</scope>
</reference>
<keyword evidence="2" id="KW-1185">Reference proteome</keyword>
<comment type="caution">
    <text evidence="1">The sequence shown here is derived from an EMBL/GenBank/DDBJ whole genome shotgun (WGS) entry which is preliminary data.</text>
</comment>
<dbReference type="EMBL" id="CM044703">
    <property type="protein sequence ID" value="KAI5671643.1"/>
    <property type="molecule type" value="Genomic_DNA"/>
</dbReference>
<name>A0ACC0BGA2_CATRO</name>
<organism evidence="1 2">
    <name type="scientific">Catharanthus roseus</name>
    <name type="common">Madagascar periwinkle</name>
    <name type="synonym">Vinca rosea</name>
    <dbReference type="NCBI Taxonomy" id="4058"/>
    <lineage>
        <taxon>Eukaryota</taxon>
        <taxon>Viridiplantae</taxon>
        <taxon>Streptophyta</taxon>
        <taxon>Embryophyta</taxon>
        <taxon>Tracheophyta</taxon>
        <taxon>Spermatophyta</taxon>
        <taxon>Magnoliopsida</taxon>
        <taxon>eudicotyledons</taxon>
        <taxon>Gunneridae</taxon>
        <taxon>Pentapetalae</taxon>
        <taxon>asterids</taxon>
        <taxon>lamiids</taxon>
        <taxon>Gentianales</taxon>
        <taxon>Apocynaceae</taxon>
        <taxon>Rauvolfioideae</taxon>
        <taxon>Vinceae</taxon>
        <taxon>Catharanthinae</taxon>
        <taxon>Catharanthus</taxon>
    </lineage>
</organism>
<proteinExistence type="predicted"/>
<gene>
    <name evidence="1" type="ORF">M9H77_12007</name>
</gene>
<accession>A0ACC0BGA2</accession>